<dbReference type="InterPro" id="IPR003779">
    <property type="entry name" value="CMD-like"/>
</dbReference>
<reference evidence="3" key="1">
    <citation type="submission" date="2015-01" db="EMBL/GenBank/DDBJ databases">
        <authorList>
            <person name="Durling Mikael"/>
        </authorList>
    </citation>
    <scope>NUCLEOTIDE SEQUENCE</scope>
</reference>
<evidence type="ECO:0000313" key="2">
    <source>
        <dbReference type="EMBL" id="CEO58079.1"/>
    </source>
</evidence>
<dbReference type="PANTHER" id="PTHR33570:SF2">
    <property type="entry name" value="CARBOXYMUCONOLACTONE DECARBOXYLASE-LIKE DOMAIN-CONTAINING PROTEIN"/>
    <property type="match status" value="1"/>
</dbReference>
<accession>A0A0B7KT57</accession>
<proteinExistence type="predicted"/>
<dbReference type="InterPro" id="IPR029032">
    <property type="entry name" value="AhpD-like"/>
</dbReference>
<protein>
    <recommendedName>
        <fullName evidence="1">Carboxymuconolactone decarboxylase-like domain-containing protein</fullName>
    </recommendedName>
</protein>
<dbReference type="GO" id="GO:0051920">
    <property type="term" value="F:peroxiredoxin activity"/>
    <property type="evidence" value="ECO:0007669"/>
    <property type="project" value="InterPro"/>
</dbReference>
<dbReference type="Pfam" id="PF02627">
    <property type="entry name" value="CMD"/>
    <property type="match status" value="1"/>
</dbReference>
<sequence>MSTEKQFDSLHTEMFDLGIKNRREVVGDSYVDAALQNGSSEFAYPGQQLVTEWCWGNIWSRPGLDRKQRSLLNLGMLIAIKSWPEFGVHVRGAINNGLTEVEIRESILHATIYCGVPAGVEAMKVAQKKINDMVEKGEHKRELAEVSPLLRKTA</sequence>
<evidence type="ECO:0000259" key="1">
    <source>
        <dbReference type="Pfam" id="PF02627"/>
    </source>
</evidence>
<organism evidence="3">
    <name type="scientific">Bionectria ochroleuca</name>
    <name type="common">Gliocladium roseum</name>
    <dbReference type="NCBI Taxonomy" id="29856"/>
    <lineage>
        <taxon>Eukaryota</taxon>
        <taxon>Fungi</taxon>
        <taxon>Dikarya</taxon>
        <taxon>Ascomycota</taxon>
        <taxon>Pezizomycotina</taxon>
        <taxon>Sordariomycetes</taxon>
        <taxon>Hypocreomycetidae</taxon>
        <taxon>Hypocreales</taxon>
        <taxon>Bionectriaceae</taxon>
        <taxon>Clonostachys</taxon>
    </lineage>
</organism>
<dbReference type="Gene3D" id="1.20.1290.10">
    <property type="entry name" value="AhpD-like"/>
    <property type="match status" value="1"/>
</dbReference>
<dbReference type="SUPFAM" id="SSF69118">
    <property type="entry name" value="AhpD-like"/>
    <property type="match status" value="1"/>
</dbReference>
<name>A0A0B7KT57_BIOOC</name>
<evidence type="ECO:0000313" key="3">
    <source>
        <dbReference type="EMBL" id="CEO58081.1"/>
    </source>
</evidence>
<dbReference type="PANTHER" id="PTHR33570">
    <property type="entry name" value="4-CARBOXYMUCONOLACTONE DECARBOXYLASE FAMILY PROTEIN"/>
    <property type="match status" value="1"/>
</dbReference>
<dbReference type="EMBL" id="CDPU01000296">
    <property type="protein sequence ID" value="CEO58081.1"/>
    <property type="molecule type" value="Genomic_DNA"/>
</dbReference>
<dbReference type="InterPro" id="IPR052512">
    <property type="entry name" value="4CMD/NDH-1_regulator"/>
</dbReference>
<dbReference type="AlphaFoldDB" id="A0A0B7KT57"/>
<gene>
    <name evidence="2" type="ORF">BN869_000014137_1</name>
    <name evidence="3" type="ORF">BN869_000014139_1</name>
</gene>
<feature type="domain" description="Carboxymuconolactone decarboxylase-like" evidence="1">
    <location>
        <begin position="47"/>
        <end position="127"/>
    </location>
</feature>
<dbReference type="EMBL" id="CDPU01000295">
    <property type="protein sequence ID" value="CEO58079.1"/>
    <property type="molecule type" value="Genomic_DNA"/>
</dbReference>